<evidence type="ECO:0000313" key="9">
    <source>
        <dbReference type="Proteomes" id="UP000238937"/>
    </source>
</evidence>
<feature type="transmembrane region" description="Helical" evidence="6">
    <location>
        <begin position="41"/>
        <end position="62"/>
    </location>
</feature>
<dbReference type="PANTHER" id="PTHR30485">
    <property type="entry name" value="NI/FE-HYDROGENASE 1 B-TYPE CYTOCHROME SUBUNIT"/>
    <property type="match status" value="1"/>
</dbReference>
<feature type="transmembrane region" description="Helical" evidence="6">
    <location>
        <begin position="135"/>
        <end position="156"/>
    </location>
</feature>
<dbReference type="GO" id="GO:0022904">
    <property type="term" value="P:respiratory electron transport chain"/>
    <property type="evidence" value="ECO:0007669"/>
    <property type="project" value="InterPro"/>
</dbReference>
<evidence type="ECO:0000259" key="7">
    <source>
        <dbReference type="Pfam" id="PF01292"/>
    </source>
</evidence>
<proteinExistence type="predicted"/>
<keyword evidence="5 6" id="KW-0472">Membrane</keyword>
<keyword evidence="2" id="KW-1003">Cell membrane</keyword>
<keyword evidence="4 6" id="KW-1133">Transmembrane helix</keyword>
<feature type="transmembrane region" description="Helical" evidence="6">
    <location>
        <begin position="95"/>
        <end position="115"/>
    </location>
</feature>
<reference evidence="8 9" key="1">
    <citation type="submission" date="2018-03" db="EMBL/GenBank/DDBJ databases">
        <title>The ancient ancestry and fast evolution of plastids.</title>
        <authorList>
            <person name="Moore K.R."/>
            <person name="Magnabosco C."/>
            <person name="Momper L."/>
            <person name="Gold D.A."/>
            <person name="Bosak T."/>
            <person name="Fournier G.P."/>
        </authorList>
    </citation>
    <scope>NUCLEOTIDE SEQUENCE [LARGE SCALE GENOMIC DNA]</scope>
    <source>
        <strain evidence="8 9">CCALA 037</strain>
    </source>
</reference>
<gene>
    <name evidence="8" type="ORF">C7B77_01005</name>
</gene>
<comment type="subcellular location">
    <subcellularLocation>
        <location evidence="1">Cell membrane</location>
        <topology evidence="1">Multi-pass membrane protein</topology>
    </subcellularLocation>
</comment>
<keyword evidence="9" id="KW-1185">Reference proteome</keyword>
<keyword evidence="3 6" id="KW-0812">Transmembrane</keyword>
<dbReference type="SUPFAM" id="SSF81342">
    <property type="entry name" value="Transmembrane di-heme cytochromes"/>
    <property type="match status" value="1"/>
</dbReference>
<accession>A0A2T1GND7</accession>
<evidence type="ECO:0000256" key="3">
    <source>
        <dbReference type="ARBA" id="ARBA00022692"/>
    </source>
</evidence>
<evidence type="ECO:0000256" key="4">
    <source>
        <dbReference type="ARBA" id="ARBA00022989"/>
    </source>
</evidence>
<feature type="domain" description="Cytochrome b561 bacterial/Ni-hydrogenase" evidence="7">
    <location>
        <begin position="27"/>
        <end position="168"/>
    </location>
</feature>
<comment type="caution">
    <text evidence="8">The sequence shown here is derived from an EMBL/GenBank/DDBJ whole genome shotgun (WGS) entry which is preliminary data.</text>
</comment>
<evidence type="ECO:0000256" key="6">
    <source>
        <dbReference type="SAM" id="Phobius"/>
    </source>
</evidence>
<dbReference type="GO" id="GO:0005886">
    <property type="term" value="C:plasma membrane"/>
    <property type="evidence" value="ECO:0007669"/>
    <property type="project" value="UniProtKB-SubCell"/>
</dbReference>
<organism evidence="8 9">
    <name type="scientific">Chamaesiphon polymorphus CCALA 037</name>
    <dbReference type="NCBI Taxonomy" id="2107692"/>
    <lineage>
        <taxon>Bacteria</taxon>
        <taxon>Bacillati</taxon>
        <taxon>Cyanobacteriota</taxon>
        <taxon>Cyanophyceae</taxon>
        <taxon>Gomontiellales</taxon>
        <taxon>Chamaesiphonaceae</taxon>
        <taxon>Chamaesiphon</taxon>
    </lineage>
</organism>
<evidence type="ECO:0000256" key="1">
    <source>
        <dbReference type="ARBA" id="ARBA00004651"/>
    </source>
</evidence>
<name>A0A2T1GND7_9CYAN</name>
<dbReference type="InterPro" id="IPR051542">
    <property type="entry name" value="Hydrogenase_cytochrome"/>
</dbReference>
<dbReference type="AlphaFoldDB" id="A0A2T1GND7"/>
<dbReference type="EMBL" id="PVWO01000006">
    <property type="protein sequence ID" value="PSB59430.1"/>
    <property type="molecule type" value="Genomic_DNA"/>
</dbReference>
<dbReference type="Proteomes" id="UP000238937">
    <property type="component" value="Unassembled WGS sequence"/>
</dbReference>
<dbReference type="Gene3D" id="1.20.950.20">
    <property type="entry name" value="Transmembrane di-heme cytochromes, Chain C"/>
    <property type="match status" value="1"/>
</dbReference>
<dbReference type="InterPro" id="IPR016174">
    <property type="entry name" value="Di-haem_cyt_TM"/>
</dbReference>
<dbReference type="InterPro" id="IPR011577">
    <property type="entry name" value="Cyt_b561_bac/Ni-Hgenase"/>
</dbReference>
<dbReference type="OrthoDB" id="9781740at2"/>
<dbReference type="Pfam" id="PF01292">
    <property type="entry name" value="Ni_hydr_CYTB"/>
    <property type="match status" value="1"/>
</dbReference>
<evidence type="ECO:0000313" key="8">
    <source>
        <dbReference type="EMBL" id="PSB59430.1"/>
    </source>
</evidence>
<dbReference type="GO" id="GO:0020037">
    <property type="term" value="F:heme binding"/>
    <property type="evidence" value="ECO:0007669"/>
    <property type="project" value="TreeGrafter"/>
</dbReference>
<protein>
    <submittedName>
        <fullName evidence="8">Thiosulfate reductase cytochrome B subunit (Membrane anchoring protein)</fullName>
    </submittedName>
</protein>
<dbReference type="RefSeq" id="WP_106299454.1">
    <property type="nucleotide sequence ID" value="NZ_PVWO01000006.1"/>
</dbReference>
<evidence type="ECO:0000256" key="5">
    <source>
        <dbReference type="ARBA" id="ARBA00023136"/>
    </source>
</evidence>
<evidence type="ECO:0000256" key="2">
    <source>
        <dbReference type="ARBA" id="ARBA00022475"/>
    </source>
</evidence>
<dbReference type="PANTHER" id="PTHR30485:SF1">
    <property type="entry name" value="CYTOCHROME YDHU-RELATED"/>
    <property type="match status" value="1"/>
</dbReference>
<dbReference type="GO" id="GO:0009055">
    <property type="term" value="F:electron transfer activity"/>
    <property type="evidence" value="ECO:0007669"/>
    <property type="project" value="InterPro"/>
</dbReference>
<sequence>MPETTSGLQIYNATPVFGGKDGWTFPKWATLGGWLAGGRNWHFAAMWVYAFTLLIYGIYIFLTQRWKRKFFSGQDLKALQVGQNSKRRTYSWHRLIYTGIIPVLILAIFSGLAMYKPAQLHWLAGLFINWDILRIVHFLTVPISLLFVLVHIIMGIRAGGLRLTRSMFQP</sequence>